<evidence type="ECO:0000256" key="3">
    <source>
        <dbReference type="ARBA" id="ARBA00023002"/>
    </source>
</evidence>
<dbReference type="EC" id="1.1.1.346" evidence="5"/>
<dbReference type="PANTHER" id="PTHR43827:SF3">
    <property type="entry name" value="NADP-DEPENDENT OXIDOREDUCTASE DOMAIN-CONTAINING PROTEIN"/>
    <property type="match status" value="1"/>
</dbReference>
<dbReference type="GO" id="GO:0016491">
    <property type="term" value="F:oxidoreductase activity"/>
    <property type="evidence" value="ECO:0007669"/>
    <property type="project" value="UniProtKB-KW"/>
</dbReference>
<organism evidence="5 6">
    <name type="scientific">Pseudoalteromonas rhizosphaerae</name>
    <dbReference type="NCBI Taxonomy" id="2518973"/>
    <lineage>
        <taxon>Bacteria</taxon>
        <taxon>Pseudomonadati</taxon>
        <taxon>Pseudomonadota</taxon>
        <taxon>Gammaproteobacteria</taxon>
        <taxon>Alteromonadales</taxon>
        <taxon>Pseudoalteromonadaceae</taxon>
        <taxon>Pseudoalteromonas</taxon>
    </lineage>
</organism>
<comment type="similarity">
    <text evidence="1">Belongs to the aldo/keto reductase family.</text>
</comment>
<dbReference type="Proteomes" id="UP001620262">
    <property type="component" value="Unassembled WGS sequence"/>
</dbReference>
<dbReference type="RefSeq" id="WP_145241103.1">
    <property type="nucleotide sequence ID" value="NZ_CABVLM010000014.1"/>
</dbReference>
<dbReference type="Gene3D" id="3.20.20.100">
    <property type="entry name" value="NADP-dependent oxidoreductase domain"/>
    <property type="match status" value="1"/>
</dbReference>
<proteinExistence type="inferred from homology"/>
<dbReference type="InterPro" id="IPR036812">
    <property type="entry name" value="NAD(P)_OxRdtase_dom_sf"/>
</dbReference>
<dbReference type="InterPro" id="IPR020471">
    <property type="entry name" value="AKR"/>
</dbReference>
<dbReference type="PANTHER" id="PTHR43827">
    <property type="entry name" value="2,5-DIKETO-D-GLUCONIC ACID REDUCTASE"/>
    <property type="match status" value="1"/>
</dbReference>
<dbReference type="PROSITE" id="PS00062">
    <property type="entry name" value="ALDOKETO_REDUCTASE_2"/>
    <property type="match status" value="1"/>
</dbReference>
<evidence type="ECO:0000256" key="2">
    <source>
        <dbReference type="ARBA" id="ARBA00022857"/>
    </source>
</evidence>
<dbReference type="Pfam" id="PF00248">
    <property type="entry name" value="Aldo_ket_red"/>
    <property type="match status" value="1"/>
</dbReference>
<evidence type="ECO:0000259" key="4">
    <source>
        <dbReference type="Pfam" id="PF00248"/>
    </source>
</evidence>
<dbReference type="EMBL" id="JBJDOT010000009">
    <property type="protein sequence ID" value="MFK3863989.1"/>
    <property type="molecule type" value="Genomic_DNA"/>
</dbReference>
<reference evidence="5 6" key="1">
    <citation type="submission" date="2024-11" db="EMBL/GenBank/DDBJ databases">
        <title>The Natural Products Discovery Center: Release of the First 8490 Sequenced Strains for Exploring Actinobacteria Biosynthetic Diversity.</title>
        <authorList>
            <person name="Kalkreuter E."/>
            <person name="Kautsar S.A."/>
            <person name="Yang D."/>
            <person name="Bader C.D."/>
            <person name="Teijaro C.N."/>
            <person name="Fluegel L."/>
            <person name="Davis C.M."/>
            <person name="Simpson J.R."/>
            <person name="Lauterbach L."/>
            <person name="Steele A.D."/>
            <person name="Gui C."/>
            <person name="Meng S."/>
            <person name="Li G."/>
            <person name="Viehrig K."/>
            <person name="Ye F."/>
            <person name="Su P."/>
            <person name="Kiefer A.F."/>
            <person name="Nichols A."/>
            <person name="Cepeda A.J."/>
            <person name="Yan W."/>
            <person name="Fan B."/>
            <person name="Jiang Y."/>
            <person name="Adhikari A."/>
            <person name="Zheng C.-J."/>
            <person name="Schuster L."/>
            <person name="Cowan T.M."/>
            <person name="Smanski M.J."/>
            <person name="Chevrette M.G."/>
            <person name="De Carvalho L.P.S."/>
            <person name="Shen B."/>
        </authorList>
    </citation>
    <scope>NUCLEOTIDE SEQUENCE [LARGE SCALE GENOMIC DNA]</scope>
    <source>
        <strain evidence="5 6">NPDC078403</strain>
    </source>
</reference>
<comment type="caution">
    <text evidence="5">The sequence shown here is derived from an EMBL/GenBank/DDBJ whole genome shotgun (WGS) entry which is preliminary data.</text>
</comment>
<dbReference type="PROSITE" id="PS00798">
    <property type="entry name" value="ALDOKETO_REDUCTASE_1"/>
    <property type="match status" value="1"/>
</dbReference>
<gene>
    <name evidence="5" type="primary">dkgB</name>
    <name evidence="5" type="ORF">ACI2JU_08885</name>
</gene>
<keyword evidence="6" id="KW-1185">Reference proteome</keyword>
<name>A0ABW8KYM2_9GAMM</name>
<keyword evidence="2" id="KW-0521">NADP</keyword>
<feature type="domain" description="NADP-dependent oxidoreductase" evidence="4">
    <location>
        <begin position="11"/>
        <end position="255"/>
    </location>
</feature>
<dbReference type="SUPFAM" id="SSF51430">
    <property type="entry name" value="NAD(P)-linked oxidoreductase"/>
    <property type="match status" value="1"/>
</dbReference>
<dbReference type="PRINTS" id="PR00069">
    <property type="entry name" value="ALDKETRDTASE"/>
</dbReference>
<evidence type="ECO:0000256" key="1">
    <source>
        <dbReference type="ARBA" id="ARBA00007905"/>
    </source>
</evidence>
<dbReference type="InterPro" id="IPR023210">
    <property type="entry name" value="NADP_OxRdtase_dom"/>
</dbReference>
<protein>
    <submittedName>
        <fullName evidence="5">2,5-didehydrogluconate reductase DkgB</fullName>
        <ecNumber evidence="5">1.1.1.346</ecNumber>
    </submittedName>
</protein>
<accession>A0ABW8KYM2</accession>
<dbReference type="InterPro" id="IPR018170">
    <property type="entry name" value="Aldo/ket_reductase_CS"/>
</dbReference>
<evidence type="ECO:0000313" key="6">
    <source>
        <dbReference type="Proteomes" id="UP001620262"/>
    </source>
</evidence>
<evidence type="ECO:0000313" key="5">
    <source>
        <dbReference type="EMBL" id="MFK3863989.1"/>
    </source>
</evidence>
<dbReference type="PIRSF" id="PIRSF000097">
    <property type="entry name" value="AKR"/>
    <property type="match status" value="1"/>
</dbReference>
<dbReference type="NCBIfam" id="NF008377">
    <property type="entry name" value="PRK11172.1"/>
    <property type="match status" value="1"/>
</dbReference>
<keyword evidence="3 5" id="KW-0560">Oxidoreductase</keyword>
<sequence length="275" mass="31061">MTQRVIEMPDLGMGTFRLEGKTAYESVKMALEVGFRHIDTAQIYGNEEQVGQAIKDSNIPRDELFITTKVWNNKLNKSDFIASVKESLNKLQLDSVDLLLIHWPAPSNDEPMSEYLTELLTAKQLGLTKHIGVSNFTIANLKEAMQTLDSREIFTNQIEVHPYLTNTKLRAFCQQHDIHVTAYMPFVVGKVLNDHTIIDIAKKHDASPAQVVIAWVNAKGMTTIPSSTKRKNLEDNFNDKAVKLDEEDIARIDALDCGDRQATPSFAPQWDQDTF</sequence>